<comment type="caution">
    <text evidence="3">The sequence shown here is derived from an EMBL/GenBank/DDBJ whole genome shotgun (WGS) entry which is preliminary data.</text>
</comment>
<name>A0A211ZF81_9PROT</name>
<sequence length="453" mass="47606">MLTLSILRCPDGVPPEMRQVGGGEFTIGRGTECDWVLPDPERVLSKRHCMVAFDGAAWRVTDTSTNGTFLNSTADRVDADAPRVLRDGDRLVFGPYEIEAVFDRAPAAPVPGPAAERPPSLAPQSPAEDRLTGDPFPAMGEDPLAVGLPAEDVALAGGDDGWSVSRFLGAPSSISDQAPVIQESFRPPRTSLELLPDDWDLEDETPAPSATATVPATPAAPLAGEDVEAPPPAPAPAPPPVFTPAAPAAAPAAPAGAMEQAVAAFIEGAGLRGTTQGDPAEMLRGLGEAFRAMVVGLRRMMIARAAIKGEFRIEQTLIRPAGNNPLKFSADDEDALAGLLGIGRRSDMSARDAVADALRDMRLHELAVSAAMQQAVHHLVGELSPAQAAGKLEPKALDGLPGRRKARSWDAYQALHAGVTQALADDFDSVFGKSFARAYERAMAEVSDRADDE</sequence>
<evidence type="ECO:0000313" key="4">
    <source>
        <dbReference type="Proteomes" id="UP000196655"/>
    </source>
</evidence>
<evidence type="ECO:0000256" key="1">
    <source>
        <dbReference type="SAM" id="MobiDB-lite"/>
    </source>
</evidence>
<dbReference type="InterPro" id="IPR000253">
    <property type="entry name" value="FHA_dom"/>
</dbReference>
<dbReference type="AlphaFoldDB" id="A0A211ZF81"/>
<evidence type="ECO:0000313" key="3">
    <source>
        <dbReference type="EMBL" id="OWJ63824.1"/>
    </source>
</evidence>
<dbReference type="InterPro" id="IPR008984">
    <property type="entry name" value="SMAD_FHA_dom_sf"/>
</dbReference>
<dbReference type="Pfam" id="PF20232">
    <property type="entry name" value="T6SS_FHA_C"/>
    <property type="match status" value="1"/>
</dbReference>
<feature type="compositionally biased region" description="Pro residues" evidence="1">
    <location>
        <begin position="229"/>
        <end position="242"/>
    </location>
</feature>
<evidence type="ECO:0000259" key="2">
    <source>
        <dbReference type="PROSITE" id="PS50006"/>
    </source>
</evidence>
<dbReference type="SUPFAM" id="SSF49879">
    <property type="entry name" value="SMAD/FHA domain"/>
    <property type="match status" value="1"/>
</dbReference>
<dbReference type="OrthoDB" id="273564at2"/>
<dbReference type="InterPro" id="IPR046883">
    <property type="entry name" value="T6SS_FHA_C"/>
</dbReference>
<dbReference type="NCBIfam" id="TIGR03354">
    <property type="entry name" value="VI_FHA"/>
    <property type="match status" value="1"/>
</dbReference>
<dbReference type="CDD" id="cd00060">
    <property type="entry name" value="FHA"/>
    <property type="match status" value="1"/>
</dbReference>
<reference evidence="4" key="1">
    <citation type="submission" date="2017-05" db="EMBL/GenBank/DDBJ databases">
        <authorList>
            <person name="Macchi M."/>
            <person name="Festa S."/>
            <person name="Coppotelli B.M."/>
            <person name="Morelli I.S."/>
        </authorList>
    </citation>
    <scope>NUCLEOTIDE SEQUENCE [LARGE SCALE GENOMIC DNA]</scope>
    <source>
        <strain evidence="4">I</strain>
    </source>
</reference>
<dbReference type="Pfam" id="PF00498">
    <property type="entry name" value="FHA"/>
    <property type="match status" value="1"/>
</dbReference>
<gene>
    <name evidence="3" type="ORF">BWR60_27920</name>
</gene>
<dbReference type="RefSeq" id="WP_088155169.1">
    <property type="nucleotide sequence ID" value="NZ_NHON01000078.1"/>
</dbReference>
<feature type="region of interest" description="Disordered" evidence="1">
    <location>
        <begin position="199"/>
        <end position="248"/>
    </location>
</feature>
<feature type="compositionally biased region" description="Low complexity" evidence="1">
    <location>
        <begin position="206"/>
        <end position="223"/>
    </location>
</feature>
<dbReference type="Gene3D" id="2.60.200.20">
    <property type="match status" value="1"/>
</dbReference>
<dbReference type="SMART" id="SM00240">
    <property type="entry name" value="FHA"/>
    <property type="match status" value="1"/>
</dbReference>
<organism evidence="3 4">
    <name type="scientific">Inquilinus limosus</name>
    <dbReference type="NCBI Taxonomy" id="171674"/>
    <lineage>
        <taxon>Bacteria</taxon>
        <taxon>Pseudomonadati</taxon>
        <taxon>Pseudomonadota</taxon>
        <taxon>Alphaproteobacteria</taxon>
        <taxon>Rhodospirillales</taxon>
        <taxon>Rhodospirillaceae</taxon>
        <taxon>Inquilinus</taxon>
    </lineage>
</organism>
<keyword evidence="4" id="KW-1185">Reference proteome</keyword>
<dbReference type="Proteomes" id="UP000196655">
    <property type="component" value="Unassembled WGS sequence"/>
</dbReference>
<dbReference type="InterPro" id="IPR017735">
    <property type="entry name" value="T6SS_FHA"/>
</dbReference>
<accession>A0A211ZF81</accession>
<feature type="region of interest" description="Disordered" evidence="1">
    <location>
        <begin position="107"/>
        <end position="137"/>
    </location>
</feature>
<dbReference type="PROSITE" id="PS50006">
    <property type="entry name" value="FHA_DOMAIN"/>
    <property type="match status" value="1"/>
</dbReference>
<protein>
    <recommendedName>
        <fullName evidence="2">FHA domain-containing protein</fullName>
    </recommendedName>
</protein>
<feature type="domain" description="FHA" evidence="2">
    <location>
        <begin position="25"/>
        <end position="75"/>
    </location>
</feature>
<dbReference type="EMBL" id="NHON01000078">
    <property type="protein sequence ID" value="OWJ63824.1"/>
    <property type="molecule type" value="Genomic_DNA"/>
</dbReference>
<proteinExistence type="predicted"/>